<name>A0A8J2K8V3_9HEXA</name>
<feature type="domain" description="ABC transporter" evidence="1">
    <location>
        <begin position="77"/>
        <end position="154"/>
    </location>
</feature>
<dbReference type="InterPro" id="IPR003439">
    <property type="entry name" value="ABC_transporter-like_ATP-bd"/>
</dbReference>
<dbReference type="PANTHER" id="PTHR24222:SF76">
    <property type="entry name" value="MYCOBACTIN IMPORT ATP-BINDING_PERMEASE PROTEIN IRTB"/>
    <property type="match status" value="1"/>
</dbReference>
<proteinExistence type="predicted"/>
<gene>
    <name evidence="2" type="ORF">AFUS01_LOCUS20344</name>
</gene>
<dbReference type="Pfam" id="PF00005">
    <property type="entry name" value="ABC_tran"/>
    <property type="match status" value="1"/>
</dbReference>
<evidence type="ECO:0000313" key="3">
    <source>
        <dbReference type="Proteomes" id="UP000708208"/>
    </source>
</evidence>
<dbReference type="OrthoDB" id="6500128at2759"/>
<sequence length="181" mass="20611">MFLNILVAATTVGQCINYLDIFAIGRGAAAAIYNVIERVPGIDSYRETGLNPGKRLTGSIEFRNVTFSYPSRQDVQRFYDPDSGAILVDGHSIKDYNMKWYRSQLGVVSQEPILFNTTIAENIRYGRDGVTQKELEEACRLANAHHFISRLPNQYDTIISKRILVTSKRFQNYPLIKSQRK</sequence>
<protein>
    <recommendedName>
        <fullName evidence="1">ABC transporter domain-containing protein</fullName>
    </recommendedName>
</protein>
<evidence type="ECO:0000259" key="1">
    <source>
        <dbReference type="Pfam" id="PF00005"/>
    </source>
</evidence>
<dbReference type="GO" id="GO:0016887">
    <property type="term" value="F:ATP hydrolysis activity"/>
    <property type="evidence" value="ECO:0007669"/>
    <property type="project" value="InterPro"/>
</dbReference>
<dbReference type="AlphaFoldDB" id="A0A8J2K8V3"/>
<dbReference type="Proteomes" id="UP000708208">
    <property type="component" value="Unassembled WGS sequence"/>
</dbReference>
<dbReference type="InterPro" id="IPR039421">
    <property type="entry name" value="Type_1_exporter"/>
</dbReference>
<dbReference type="GO" id="GO:0005886">
    <property type="term" value="C:plasma membrane"/>
    <property type="evidence" value="ECO:0007669"/>
    <property type="project" value="TreeGrafter"/>
</dbReference>
<evidence type="ECO:0000313" key="2">
    <source>
        <dbReference type="EMBL" id="CAG7731773.1"/>
    </source>
</evidence>
<comment type="caution">
    <text evidence="2">The sequence shown here is derived from an EMBL/GenBank/DDBJ whole genome shotgun (WGS) entry which is preliminary data.</text>
</comment>
<organism evidence="2 3">
    <name type="scientific">Allacma fusca</name>
    <dbReference type="NCBI Taxonomy" id="39272"/>
    <lineage>
        <taxon>Eukaryota</taxon>
        <taxon>Metazoa</taxon>
        <taxon>Ecdysozoa</taxon>
        <taxon>Arthropoda</taxon>
        <taxon>Hexapoda</taxon>
        <taxon>Collembola</taxon>
        <taxon>Symphypleona</taxon>
        <taxon>Sminthuridae</taxon>
        <taxon>Allacma</taxon>
    </lineage>
</organism>
<dbReference type="GO" id="GO:0005524">
    <property type="term" value="F:ATP binding"/>
    <property type="evidence" value="ECO:0007669"/>
    <property type="project" value="InterPro"/>
</dbReference>
<accession>A0A8J2K8V3</accession>
<keyword evidence="3" id="KW-1185">Reference proteome</keyword>
<dbReference type="GO" id="GO:0042626">
    <property type="term" value="F:ATPase-coupled transmembrane transporter activity"/>
    <property type="evidence" value="ECO:0007669"/>
    <property type="project" value="TreeGrafter"/>
</dbReference>
<dbReference type="PANTHER" id="PTHR24222">
    <property type="entry name" value="ABC TRANSPORTER B FAMILY"/>
    <property type="match status" value="1"/>
</dbReference>
<reference evidence="2" key="1">
    <citation type="submission" date="2021-06" db="EMBL/GenBank/DDBJ databases">
        <authorList>
            <person name="Hodson N. C."/>
            <person name="Mongue J. A."/>
            <person name="Jaron S. K."/>
        </authorList>
    </citation>
    <scope>NUCLEOTIDE SEQUENCE</scope>
</reference>
<dbReference type="EMBL" id="CAJVCH010219479">
    <property type="protein sequence ID" value="CAG7731773.1"/>
    <property type="molecule type" value="Genomic_DNA"/>
</dbReference>